<keyword evidence="8" id="KW-0342">GTP-binding</keyword>
<gene>
    <name evidence="12" type="ORF">FFLO_02110</name>
</gene>
<dbReference type="GO" id="GO:0005789">
    <property type="term" value="C:endoplasmic reticulum membrane"/>
    <property type="evidence" value="ECO:0007669"/>
    <property type="project" value="UniProtKB-SubCell"/>
</dbReference>
<evidence type="ECO:0000256" key="1">
    <source>
        <dbReference type="ARBA" id="ARBA00004389"/>
    </source>
</evidence>
<keyword evidence="10" id="KW-0675">Receptor</keyword>
<feature type="transmembrane region" description="Helical" evidence="11">
    <location>
        <begin position="32"/>
        <end position="50"/>
    </location>
</feature>
<accession>A0A8K0JTE7</accession>
<keyword evidence="9 11" id="KW-0472">Membrane</keyword>
<reference evidence="12" key="1">
    <citation type="submission" date="2020-04" db="EMBL/GenBank/DDBJ databases">
        <title>Analysis of mating type loci in Filobasidium floriforme.</title>
        <authorList>
            <person name="Nowrousian M."/>
        </authorList>
    </citation>
    <scope>NUCLEOTIDE SEQUENCE</scope>
    <source>
        <strain evidence="12">CBS 6242</strain>
    </source>
</reference>
<dbReference type="GO" id="GO:0005525">
    <property type="term" value="F:GTP binding"/>
    <property type="evidence" value="ECO:0007669"/>
    <property type="project" value="UniProtKB-KW"/>
</dbReference>
<dbReference type="SUPFAM" id="SSF52540">
    <property type="entry name" value="P-loop containing nucleoside triphosphate hydrolases"/>
    <property type="match status" value="1"/>
</dbReference>
<evidence type="ECO:0000256" key="9">
    <source>
        <dbReference type="ARBA" id="ARBA00023136"/>
    </source>
</evidence>
<name>A0A8K0JTE7_9TREE</name>
<evidence type="ECO:0000256" key="3">
    <source>
        <dbReference type="ARBA" id="ARBA00020256"/>
    </source>
</evidence>
<evidence type="ECO:0000313" key="12">
    <source>
        <dbReference type="EMBL" id="KAG7562436.1"/>
    </source>
</evidence>
<dbReference type="Pfam" id="PF09439">
    <property type="entry name" value="SRPRB"/>
    <property type="match status" value="1"/>
</dbReference>
<keyword evidence="13" id="KW-1185">Reference proteome</keyword>
<evidence type="ECO:0000256" key="10">
    <source>
        <dbReference type="ARBA" id="ARBA00023170"/>
    </source>
</evidence>
<comment type="caution">
    <text evidence="12">The sequence shown here is derived from an EMBL/GenBank/DDBJ whole genome shotgun (WGS) entry which is preliminary data.</text>
</comment>
<sequence>MASIASTMAAQPTAEVVPITTMIYNTLVKDKAFLLNAIIAGLLIGYYLIFGSPMDEPKVKGKKGDPKVILVGPSDAGKTTIFTKLVYNESPHTHTSLKPSTSVLRLPDSDKTVKLSDLPGNPRLKESVQALAGQATAAVFVCDVSTLIKNGASVAEELPAVLTRLAASSLSSSSAPIPRLLILAHKSDLLSRSSTNEKSTTTSILDEKTKTTAIERTKLILTREMDRLKSARGTTSGRIEGISQVPLASTPSSFFGIRLNLNPFSRRGAAGSSKPTVVSEEGMDEAEMMVWGQTGRFSWDEVEGVDVQWAASGMTSAATSAGNDGLEDVRRWLADL</sequence>
<dbReference type="InterPro" id="IPR019009">
    <property type="entry name" value="SRP_receptor_beta_su"/>
</dbReference>
<evidence type="ECO:0000256" key="11">
    <source>
        <dbReference type="SAM" id="Phobius"/>
    </source>
</evidence>
<evidence type="ECO:0000256" key="8">
    <source>
        <dbReference type="ARBA" id="ARBA00023134"/>
    </source>
</evidence>
<comment type="subcellular location">
    <subcellularLocation>
        <location evidence="1">Endoplasmic reticulum membrane</location>
        <topology evidence="1">Single-pass membrane protein</topology>
    </subcellularLocation>
</comment>
<evidence type="ECO:0000256" key="4">
    <source>
        <dbReference type="ARBA" id="ARBA00022692"/>
    </source>
</evidence>
<organism evidence="12 13">
    <name type="scientific">Filobasidium floriforme</name>
    <dbReference type="NCBI Taxonomy" id="5210"/>
    <lineage>
        <taxon>Eukaryota</taxon>
        <taxon>Fungi</taxon>
        <taxon>Dikarya</taxon>
        <taxon>Basidiomycota</taxon>
        <taxon>Agaricomycotina</taxon>
        <taxon>Tremellomycetes</taxon>
        <taxon>Filobasidiales</taxon>
        <taxon>Filobasidiaceae</taxon>
        <taxon>Filobasidium</taxon>
    </lineage>
</organism>
<proteinExistence type="inferred from homology"/>
<evidence type="ECO:0000256" key="7">
    <source>
        <dbReference type="ARBA" id="ARBA00022989"/>
    </source>
</evidence>
<keyword evidence="5" id="KW-0547">Nucleotide-binding</keyword>
<dbReference type="InterPro" id="IPR027417">
    <property type="entry name" value="P-loop_NTPase"/>
</dbReference>
<keyword evidence="6" id="KW-0256">Endoplasmic reticulum</keyword>
<evidence type="ECO:0000313" key="13">
    <source>
        <dbReference type="Proteomes" id="UP000812966"/>
    </source>
</evidence>
<evidence type="ECO:0000256" key="5">
    <source>
        <dbReference type="ARBA" id="ARBA00022741"/>
    </source>
</evidence>
<dbReference type="Proteomes" id="UP000812966">
    <property type="component" value="Unassembled WGS sequence"/>
</dbReference>
<keyword evidence="4 11" id="KW-0812">Transmembrane</keyword>
<evidence type="ECO:0000256" key="6">
    <source>
        <dbReference type="ARBA" id="ARBA00022824"/>
    </source>
</evidence>
<protein>
    <recommendedName>
        <fullName evidence="3">Signal recognition particle receptor subunit beta</fullName>
    </recommendedName>
</protein>
<dbReference type="AlphaFoldDB" id="A0A8K0JTE7"/>
<keyword evidence="7 11" id="KW-1133">Transmembrane helix</keyword>
<evidence type="ECO:0000256" key="2">
    <source>
        <dbReference type="ARBA" id="ARBA00005619"/>
    </source>
</evidence>
<comment type="similarity">
    <text evidence="2">Belongs to the SRP receptor beta subunit family.</text>
</comment>
<dbReference type="EMBL" id="JABELV010000032">
    <property type="protein sequence ID" value="KAG7562436.1"/>
    <property type="molecule type" value="Genomic_DNA"/>
</dbReference>
<dbReference type="Gene3D" id="3.40.50.300">
    <property type="entry name" value="P-loop containing nucleotide triphosphate hydrolases"/>
    <property type="match status" value="1"/>
</dbReference>